<dbReference type="GO" id="GO:0120538">
    <property type="term" value="F:2-methoxy-6-polyprenolphenol 4-hydroxylase activity"/>
    <property type="evidence" value="ECO:0007669"/>
    <property type="project" value="UniProtKB-EC"/>
</dbReference>
<comment type="similarity">
    <text evidence="2 12">Belongs to the UbiH/COQ6 family.</text>
</comment>
<dbReference type="FunFam" id="3.50.50.60:FF:000021">
    <property type="entry name" value="Ubiquinone biosynthesis monooxygenase COQ6"/>
    <property type="match status" value="1"/>
</dbReference>
<comment type="subcellular location">
    <subcellularLocation>
        <location evidence="12">Mitochondrion inner membrane</location>
        <topology evidence="12">Peripheral membrane protein</topology>
        <orientation evidence="12">Matrix side</orientation>
    </subcellularLocation>
</comment>
<keyword evidence="10 12" id="KW-0496">Mitochondrion</keyword>
<dbReference type="GO" id="GO:0071949">
    <property type="term" value="F:FAD binding"/>
    <property type="evidence" value="ECO:0007669"/>
    <property type="project" value="InterPro"/>
</dbReference>
<keyword evidence="9 12" id="KW-0503">Monooxygenase</keyword>
<comment type="cofactor">
    <cofactor evidence="1 12">
        <name>FAD</name>
        <dbReference type="ChEBI" id="CHEBI:57692"/>
    </cofactor>
</comment>
<dbReference type="PANTHER" id="PTHR43876">
    <property type="entry name" value="UBIQUINONE BIOSYNTHESIS MONOOXYGENASE COQ6, MITOCHONDRIAL"/>
    <property type="match status" value="1"/>
</dbReference>
<dbReference type="EnsemblMetazoa" id="CapteT155426">
    <property type="protein sequence ID" value="CapteP155426"/>
    <property type="gene ID" value="CapteG155426"/>
</dbReference>
<evidence type="ECO:0000256" key="6">
    <source>
        <dbReference type="ARBA" id="ARBA00022827"/>
    </source>
</evidence>
<dbReference type="EC" id="1.14.15.45" evidence="12"/>
<dbReference type="Gene3D" id="3.50.50.60">
    <property type="entry name" value="FAD/NAD(P)-binding domain"/>
    <property type="match status" value="2"/>
</dbReference>
<dbReference type="HAMAP" id="MF_03193">
    <property type="entry name" value="COQ6_monooxygenase"/>
    <property type="match status" value="1"/>
</dbReference>
<keyword evidence="6 12" id="KW-0274">FAD</keyword>
<reference evidence="14 16" key="2">
    <citation type="journal article" date="2013" name="Nature">
        <title>Insights into bilaterian evolution from three spiralian genomes.</title>
        <authorList>
            <person name="Simakov O."/>
            <person name="Marletaz F."/>
            <person name="Cho S.J."/>
            <person name="Edsinger-Gonzales E."/>
            <person name="Havlak P."/>
            <person name="Hellsten U."/>
            <person name="Kuo D.H."/>
            <person name="Larsson T."/>
            <person name="Lv J."/>
            <person name="Arendt D."/>
            <person name="Savage R."/>
            <person name="Osoegawa K."/>
            <person name="de Jong P."/>
            <person name="Grimwood J."/>
            <person name="Chapman J.A."/>
            <person name="Shapiro H."/>
            <person name="Aerts A."/>
            <person name="Otillar R.P."/>
            <person name="Terry A.Y."/>
            <person name="Boore J.L."/>
            <person name="Grigoriev I.V."/>
            <person name="Lindberg D.R."/>
            <person name="Seaver E.C."/>
            <person name="Weisblat D.A."/>
            <person name="Putnam N.H."/>
            <person name="Rokhsar D.S."/>
        </authorList>
    </citation>
    <scope>NUCLEOTIDE SEQUENCE</scope>
    <source>
        <strain evidence="14 16">I ESC-2004</strain>
    </source>
</reference>
<dbReference type="InterPro" id="IPR036188">
    <property type="entry name" value="FAD/NAD-bd_sf"/>
</dbReference>
<sequence length="414" mass="45558">MMAGKRILMLEGGPEKTMLQAPPAVFTSRTCALSPATRRLLESFGAWQNIEDMRYQEVKRMQVWDSSSDSMIAFNHKDLSNDLAYIVENCIIQDAILKQLETIEDRVSVKYDCRVQAYRLPSVNPNSDSQHLAEVHLSNGERLQTRLLIGADGFKSLLRETAKIHTVNWDYDQLGVVATVEVAEEMENNVAWQRFLKTGPIALLPLSPKHSNLIWSTSTKNGRNLLQLPHDSFVDAINRAFWTEDDKNPVADYASKTFDSLLTGVGLDGSSSQQLPPAVVGIEMSTRGGFPLGLCHATHYVGNRIALIGDAAHRVHPLAGQGVNLGFGDVTCLAEKLSNAVSNGCDLGAIDHLMEYETERQRQNVPVMLTVDALSRMYGSSFTPIVLARTLGLQAVNALSPVKKFFMDNAAAAS</sequence>
<evidence type="ECO:0000256" key="7">
    <source>
        <dbReference type="ARBA" id="ARBA00022946"/>
    </source>
</evidence>
<feature type="domain" description="FAD-binding" evidence="13">
    <location>
        <begin position="25"/>
        <end position="222"/>
    </location>
</feature>
<dbReference type="EMBL" id="KB295623">
    <property type="protein sequence ID" value="ELU12926.1"/>
    <property type="molecule type" value="Genomic_DNA"/>
</dbReference>
<evidence type="ECO:0000256" key="3">
    <source>
        <dbReference type="ARBA" id="ARBA00022630"/>
    </source>
</evidence>
<comment type="subunit">
    <text evidence="12">Component of a multi-subunit COQ enzyme complex.</text>
</comment>
<dbReference type="NCBIfam" id="TIGR01988">
    <property type="entry name" value="Ubi-OHases"/>
    <property type="match status" value="1"/>
</dbReference>
<comment type="function">
    <text evidence="12">FAD-dependent monooxygenase required for two non-consecutive steps during ubiquinone biosynthesis. Required for the C5-ring hydroxylation during ubiquinone biosynthesis by catalyzing the hydroxylation of 4-hydroxy-3-(all-trans-polyprenyl)benzoic acid to 3,4-dihydroxy-5-(all-trans-polyprenyl)benzoic acid. Also acts downstream of coq4, for the C1-hydroxylation during ubiquinone biosynthesis by catalyzing the hydroxylation of 2-methoxy-6-(all-trans-polyprenyl)phenol to 2-methoxy-6-(all-trans-polyprenyl)benzene-1,4-diol. The electrons required for the hydroxylation reaction are funneled indirectly to coq6 from NADPH via a ferredoxin/ferredoxin reductase system.</text>
</comment>
<accession>R7V989</accession>
<evidence type="ECO:0000256" key="2">
    <source>
        <dbReference type="ARBA" id="ARBA00005349"/>
    </source>
</evidence>
<protein>
    <recommendedName>
        <fullName evidence="12">Ubiquinone biosynthesis monooxygenase COQ6, mitochondrial</fullName>
        <ecNumber evidence="12">1.14.15.45</ecNumber>
    </recommendedName>
    <alternativeName>
        <fullName evidence="12">2-methoxy-6-polyprenolphenol 4-hydroxylase</fullName>
        <ecNumber evidence="12">1.14.15.46</ecNumber>
    </alternativeName>
</protein>
<dbReference type="InterPro" id="IPR051205">
    <property type="entry name" value="UbiH/COQ6_monooxygenase"/>
</dbReference>
<dbReference type="Pfam" id="PF01494">
    <property type="entry name" value="FAD_binding_3"/>
    <property type="match status" value="2"/>
</dbReference>
<dbReference type="FunFam" id="3.50.50.60:FF:000086">
    <property type="entry name" value="Ubiquinone biosynthesis monooxygenase COQ6, mitochondrial"/>
    <property type="match status" value="1"/>
</dbReference>
<dbReference type="PROSITE" id="PS01304">
    <property type="entry name" value="UBIH"/>
    <property type="match status" value="1"/>
</dbReference>
<dbReference type="OMA" id="VKQMQVW"/>
<dbReference type="GO" id="GO:0016712">
    <property type="term" value="F:oxidoreductase activity, acting on paired donors, with incorporation or reduction of molecular oxygen, reduced flavin or flavoprotein as one donor, and incorporation of one atom of oxygen"/>
    <property type="evidence" value="ECO:0007669"/>
    <property type="project" value="UniProtKB-UniRule"/>
</dbReference>
<evidence type="ECO:0000256" key="4">
    <source>
        <dbReference type="ARBA" id="ARBA00022688"/>
    </source>
</evidence>
<dbReference type="EC" id="1.14.15.46" evidence="12"/>
<keyword evidence="7" id="KW-0809">Transit peptide</keyword>
<dbReference type="GO" id="GO:0106364">
    <property type="term" value="F:4-hydroxy-3-all-trans-polyprenylbenzoate oxygenase activity"/>
    <property type="evidence" value="ECO:0007669"/>
    <property type="project" value="UniProtKB-EC"/>
</dbReference>
<dbReference type="InterPro" id="IPR002938">
    <property type="entry name" value="FAD-bd"/>
</dbReference>
<organism evidence="14">
    <name type="scientific">Capitella teleta</name>
    <name type="common">Polychaete worm</name>
    <dbReference type="NCBI Taxonomy" id="283909"/>
    <lineage>
        <taxon>Eukaryota</taxon>
        <taxon>Metazoa</taxon>
        <taxon>Spiralia</taxon>
        <taxon>Lophotrochozoa</taxon>
        <taxon>Annelida</taxon>
        <taxon>Polychaeta</taxon>
        <taxon>Sedentaria</taxon>
        <taxon>Scolecida</taxon>
        <taxon>Capitellidae</taxon>
        <taxon>Capitella</taxon>
    </lineage>
</organism>
<evidence type="ECO:0000256" key="8">
    <source>
        <dbReference type="ARBA" id="ARBA00023002"/>
    </source>
</evidence>
<comment type="pathway">
    <text evidence="12">Cofactor biosynthesis; ubiquinone biosynthesis.</text>
</comment>
<evidence type="ECO:0000313" key="15">
    <source>
        <dbReference type="EnsemblMetazoa" id="CapteP155426"/>
    </source>
</evidence>
<evidence type="ECO:0000313" key="14">
    <source>
        <dbReference type="EMBL" id="ELU12926.1"/>
    </source>
</evidence>
<keyword evidence="5 12" id="KW-0999">Mitochondrion inner membrane</keyword>
<dbReference type="OrthoDB" id="683240at2759"/>
<evidence type="ECO:0000256" key="9">
    <source>
        <dbReference type="ARBA" id="ARBA00023033"/>
    </source>
</evidence>
<evidence type="ECO:0000313" key="16">
    <source>
        <dbReference type="Proteomes" id="UP000014760"/>
    </source>
</evidence>
<dbReference type="AlphaFoldDB" id="R7V989"/>
<evidence type="ECO:0000256" key="5">
    <source>
        <dbReference type="ARBA" id="ARBA00022792"/>
    </source>
</evidence>
<reference evidence="15" key="3">
    <citation type="submission" date="2015-06" db="UniProtKB">
        <authorList>
            <consortium name="EnsemblMetazoa"/>
        </authorList>
    </citation>
    <scope>IDENTIFICATION</scope>
</reference>
<dbReference type="PANTHER" id="PTHR43876:SF7">
    <property type="entry name" value="UBIQUINONE BIOSYNTHESIS MONOOXYGENASE COQ6, MITOCHONDRIAL"/>
    <property type="match status" value="1"/>
</dbReference>
<gene>
    <name evidence="14" type="ORF">CAPTEDRAFT_155426</name>
</gene>
<dbReference type="PRINTS" id="PR00420">
    <property type="entry name" value="RNGMNOXGNASE"/>
</dbReference>
<dbReference type="EMBL" id="AMQN01000789">
    <property type="status" value="NOT_ANNOTATED_CDS"/>
    <property type="molecule type" value="Genomic_DNA"/>
</dbReference>
<dbReference type="UniPathway" id="UPA00232"/>
<dbReference type="InterPro" id="IPR000689">
    <property type="entry name" value="UbQ_mOase_COQ6"/>
</dbReference>
<name>R7V989_CAPTE</name>
<dbReference type="InterPro" id="IPR018168">
    <property type="entry name" value="Ubi_Hdrlase_CS"/>
</dbReference>
<evidence type="ECO:0000256" key="11">
    <source>
        <dbReference type="ARBA" id="ARBA00023136"/>
    </source>
</evidence>
<dbReference type="Proteomes" id="UP000014760">
    <property type="component" value="Unassembled WGS sequence"/>
</dbReference>
<comment type="catalytic activity">
    <reaction evidence="12">
        <text>a 2-methoxy-6-(all-trans-polyprenyl)phenol + 2 reduced [2Fe-2S]-[ferredoxin] + O2 + 2 H(+) = a 2-methoxy-6-(all-trans-polyprenyl)benzene-1,4-diol + 2 oxidized [2Fe-2S]-[ferredoxin] + H2O</text>
        <dbReference type="Rhea" id="RHEA:81183"/>
        <dbReference type="Rhea" id="RHEA-COMP:9551"/>
        <dbReference type="Rhea" id="RHEA-COMP:10000"/>
        <dbReference type="Rhea" id="RHEA-COMP:10001"/>
        <dbReference type="Rhea" id="RHEA-COMP:10858"/>
        <dbReference type="ChEBI" id="CHEBI:15377"/>
        <dbReference type="ChEBI" id="CHEBI:15378"/>
        <dbReference type="ChEBI" id="CHEBI:15379"/>
        <dbReference type="ChEBI" id="CHEBI:33737"/>
        <dbReference type="ChEBI" id="CHEBI:33738"/>
        <dbReference type="ChEBI" id="CHEBI:62731"/>
        <dbReference type="ChEBI" id="CHEBI:84166"/>
        <dbReference type="EC" id="1.14.15.46"/>
    </reaction>
</comment>
<comment type="catalytic activity">
    <reaction evidence="12">
        <text>a 4-hydroxy-3-(all-trans-polyprenyl)benzoate + 2 reduced [2Fe-2S]-[ferredoxin] + O2 + 2 H(+) = a 3,4-dihydroxy-5-(all-trans-polyprenyl)benzoate + 2 oxidized [2Fe-2S]-[ferredoxin] + H2O</text>
        <dbReference type="Rhea" id="RHEA:81195"/>
        <dbReference type="Rhea" id="RHEA-COMP:9514"/>
        <dbReference type="Rhea" id="RHEA-COMP:10000"/>
        <dbReference type="Rhea" id="RHEA-COMP:10001"/>
        <dbReference type="Rhea" id="RHEA-COMP:10930"/>
        <dbReference type="ChEBI" id="CHEBI:15377"/>
        <dbReference type="ChEBI" id="CHEBI:15378"/>
        <dbReference type="ChEBI" id="CHEBI:15379"/>
        <dbReference type="ChEBI" id="CHEBI:33737"/>
        <dbReference type="ChEBI" id="CHEBI:33738"/>
        <dbReference type="ChEBI" id="CHEBI:64694"/>
        <dbReference type="ChEBI" id="CHEBI:78396"/>
        <dbReference type="EC" id="1.14.15.45"/>
    </reaction>
</comment>
<proteinExistence type="inferred from homology"/>
<dbReference type="FunCoup" id="R7V989">
    <property type="interactions" value="1201"/>
</dbReference>
<dbReference type="SUPFAM" id="SSF51905">
    <property type="entry name" value="FAD/NAD(P)-binding domain"/>
    <property type="match status" value="1"/>
</dbReference>
<reference evidence="16" key="1">
    <citation type="submission" date="2012-12" db="EMBL/GenBank/DDBJ databases">
        <authorList>
            <person name="Hellsten U."/>
            <person name="Grimwood J."/>
            <person name="Chapman J.A."/>
            <person name="Shapiro H."/>
            <person name="Aerts A."/>
            <person name="Otillar R.P."/>
            <person name="Terry A.Y."/>
            <person name="Boore J.L."/>
            <person name="Simakov O."/>
            <person name="Marletaz F."/>
            <person name="Cho S.-J."/>
            <person name="Edsinger-Gonzales E."/>
            <person name="Havlak P."/>
            <person name="Kuo D.-H."/>
            <person name="Larsson T."/>
            <person name="Lv J."/>
            <person name="Arendt D."/>
            <person name="Savage R."/>
            <person name="Osoegawa K."/>
            <person name="de Jong P."/>
            <person name="Lindberg D.R."/>
            <person name="Seaver E.C."/>
            <person name="Weisblat D.A."/>
            <person name="Putnam N.H."/>
            <person name="Grigoriev I.V."/>
            <person name="Rokhsar D.S."/>
        </authorList>
    </citation>
    <scope>NUCLEOTIDE SEQUENCE</scope>
    <source>
        <strain evidence="16">I ESC-2004</strain>
    </source>
</reference>
<dbReference type="GO" id="GO:0031314">
    <property type="term" value="C:extrinsic component of mitochondrial inner membrane"/>
    <property type="evidence" value="ECO:0007669"/>
    <property type="project" value="UniProtKB-UniRule"/>
</dbReference>
<dbReference type="HOGENOM" id="CLU_009665_8_0_1"/>
<keyword evidence="8 12" id="KW-0560">Oxidoreductase</keyword>
<feature type="domain" description="FAD-binding" evidence="13">
    <location>
        <begin position="296"/>
        <end position="362"/>
    </location>
</feature>
<dbReference type="InterPro" id="IPR010971">
    <property type="entry name" value="UbiH/COQ6"/>
</dbReference>
<keyword evidence="11 12" id="KW-0472">Membrane</keyword>
<evidence type="ECO:0000256" key="1">
    <source>
        <dbReference type="ARBA" id="ARBA00001974"/>
    </source>
</evidence>
<keyword evidence="16" id="KW-1185">Reference proteome</keyword>
<dbReference type="STRING" id="283909.R7V989"/>
<evidence type="ECO:0000256" key="12">
    <source>
        <dbReference type="HAMAP-Rule" id="MF_03193"/>
    </source>
</evidence>
<keyword evidence="3 12" id="KW-0285">Flavoprotein</keyword>
<evidence type="ECO:0000259" key="13">
    <source>
        <dbReference type="Pfam" id="PF01494"/>
    </source>
</evidence>
<keyword evidence="4 12" id="KW-0831">Ubiquinone biosynthesis</keyword>
<evidence type="ECO:0000256" key="10">
    <source>
        <dbReference type="ARBA" id="ARBA00023128"/>
    </source>
</evidence>